<proteinExistence type="predicted"/>
<name>A0A2N4UNL1_9GAMM</name>
<reference evidence="1 2" key="1">
    <citation type="journal article" date="2018" name="Syst. Appl. Microbiol.">
        <title>Photobacterium carnosum sp. nov., isolated from spoiled modified atmosphere packaged poultry meat.</title>
        <authorList>
            <person name="Hilgarth M."/>
            <person name="Fuertes S."/>
            <person name="Ehrmann M."/>
            <person name="Vogel R.F."/>
        </authorList>
    </citation>
    <scope>NUCLEOTIDE SEQUENCE [LARGE SCALE GENOMIC DNA]</scope>
    <source>
        <strain evidence="1 2">TMW 2.2021</strain>
    </source>
</reference>
<accession>A0A2N4UNL1</accession>
<organism evidence="1 2">
    <name type="scientific">Photobacterium carnosum</name>
    <dbReference type="NCBI Taxonomy" id="2023717"/>
    <lineage>
        <taxon>Bacteria</taxon>
        <taxon>Pseudomonadati</taxon>
        <taxon>Pseudomonadota</taxon>
        <taxon>Gammaproteobacteria</taxon>
        <taxon>Vibrionales</taxon>
        <taxon>Vibrionaceae</taxon>
        <taxon>Photobacterium</taxon>
    </lineage>
</organism>
<gene>
    <name evidence="1" type="ORF">CIK00_17320</name>
</gene>
<comment type="caution">
    <text evidence="1">The sequence shown here is derived from an EMBL/GenBank/DDBJ whole genome shotgun (WGS) entry which is preliminary data.</text>
</comment>
<dbReference type="Proteomes" id="UP000234420">
    <property type="component" value="Unassembled WGS sequence"/>
</dbReference>
<evidence type="ECO:0000313" key="1">
    <source>
        <dbReference type="EMBL" id="PLC56583.1"/>
    </source>
</evidence>
<evidence type="ECO:0000313" key="2">
    <source>
        <dbReference type="Proteomes" id="UP000234420"/>
    </source>
</evidence>
<protein>
    <submittedName>
        <fullName evidence="1">Uncharacterized protein</fullName>
    </submittedName>
</protein>
<sequence>MAGFEGSEDDDTPRTTFVAPKWLSVKENHYIQAFPKISFASCRGESMFRFLLYSIESMPLLSIR</sequence>
<dbReference type="EMBL" id="NPIB01000027">
    <property type="protein sequence ID" value="PLC56583.1"/>
    <property type="molecule type" value="Genomic_DNA"/>
</dbReference>
<dbReference type="AlphaFoldDB" id="A0A2N4UNL1"/>
<keyword evidence="2" id="KW-1185">Reference proteome</keyword>